<feature type="compositionally biased region" description="Acidic residues" evidence="1">
    <location>
        <begin position="8"/>
        <end position="19"/>
    </location>
</feature>
<proteinExistence type="predicted"/>
<feature type="compositionally biased region" description="Gly residues" evidence="1">
    <location>
        <begin position="71"/>
        <end position="84"/>
    </location>
</feature>
<dbReference type="SMART" id="SM01324">
    <property type="entry name" value="YARHG"/>
    <property type="match status" value="1"/>
</dbReference>
<feature type="compositionally biased region" description="Gly residues" evidence="1">
    <location>
        <begin position="144"/>
        <end position="157"/>
    </location>
</feature>
<evidence type="ECO:0000259" key="2">
    <source>
        <dbReference type="SMART" id="SM01324"/>
    </source>
</evidence>
<comment type="caution">
    <text evidence="3">The sequence shown here is derived from an EMBL/GenBank/DDBJ whole genome shotgun (WGS) entry which is preliminary data.</text>
</comment>
<accession>A0A9D1P0X8</accession>
<evidence type="ECO:0000313" key="4">
    <source>
        <dbReference type="Proteomes" id="UP000886889"/>
    </source>
</evidence>
<dbReference type="AlphaFoldDB" id="A0A9D1P0X8"/>
<dbReference type="Gene3D" id="1.20.58.1690">
    <property type="match status" value="1"/>
</dbReference>
<feature type="domain" description="YARHG" evidence="2">
    <location>
        <begin position="164"/>
        <end position="252"/>
    </location>
</feature>
<dbReference type="InterPro" id="IPR025582">
    <property type="entry name" value="YARHG_dom"/>
</dbReference>
<dbReference type="Proteomes" id="UP000886889">
    <property type="component" value="Unassembled WGS sequence"/>
</dbReference>
<dbReference type="EMBL" id="DVOS01000065">
    <property type="protein sequence ID" value="HIV23870.1"/>
    <property type="molecule type" value="Genomic_DNA"/>
</dbReference>
<name>A0A9D1P0X8_9FIRM</name>
<gene>
    <name evidence="3" type="ORF">IAC80_08000</name>
</gene>
<feature type="region of interest" description="Disordered" evidence="1">
    <location>
        <begin position="1"/>
        <end position="159"/>
    </location>
</feature>
<dbReference type="Pfam" id="PF13308">
    <property type="entry name" value="YARHG"/>
    <property type="match status" value="1"/>
</dbReference>
<evidence type="ECO:0000313" key="3">
    <source>
        <dbReference type="EMBL" id="HIV23870.1"/>
    </source>
</evidence>
<evidence type="ECO:0000256" key="1">
    <source>
        <dbReference type="SAM" id="MobiDB-lite"/>
    </source>
</evidence>
<reference evidence="3" key="1">
    <citation type="submission" date="2020-10" db="EMBL/GenBank/DDBJ databases">
        <authorList>
            <person name="Gilroy R."/>
        </authorList>
    </citation>
    <scope>NUCLEOTIDE SEQUENCE</scope>
    <source>
        <strain evidence="3">ChiBcec6-7307</strain>
    </source>
</reference>
<reference evidence="3" key="2">
    <citation type="journal article" date="2021" name="PeerJ">
        <title>Extensive microbial diversity within the chicken gut microbiome revealed by metagenomics and culture.</title>
        <authorList>
            <person name="Gilroy R."/>
            <person name="Ravi A."/>
            <person name="Getino M."/>
            <person name="Pursley I."/>
            <person name="Horton D.L."/>
            <person name="Alikhan N.F."/>
            <person name="Baker D."/>
            <person name="Gharbi K."/>
            <person name="Hall N."/>
            <person name="Watson M."/>
            <person name="Adriaenssens E.M."/>
            <person name="Foster-Nyarko E."/>
            <person name="Jarju S."/>
            <person name="Secka A."/>
            <person name="Antonio M."/>
            <person name="Oren A."/>
            <person name="Chaudhuri R.R."/>
            <person name="La Ragione R."/>
            <person name="Hildebrand F."/>
            <person name="Pallen M.J."/>
        </authorList>
    </citation>
    <scope>NUCLEOTIDE SEQUENCE</scope>
    <source>
        <strain evidence="3">ChiBcec6-7307</strain>
    </source>
</reference>
<protein>
    <submittedName>
        <fullName evidence="3">YARHG domain-containing protein</fullName>
    </submittedName>
</protein>
<feature type="compositionally biased region" description="Polar residues" evidence="1">
    <location>
        <begin position="99"/>
        <end position="121"/>
    </location>
</feature>
<dbReference type="InterPro" id="IPR038434">
    <property type="entry name" value="YARHG_sf"/>
</dbReference>
<organism evidence="3 4">
    <name type="scientific">Candidatus Merdiplasma excrementigallinarum</name>
    <dbReference type="NCBI Taxonomy" id="2840864"/>
    <lineage>
        <taxon>Bacteria</taxon>
        <taxon>Bacillati</taxon>
        <taxon>Bacillota</taxon>
        <taxon>Clostridia</taxon>
        <taxon>Lachnospirales</taxon>
        <taxon>Lachnospiraceae</taxon>
        <taxon>Lachnospiraceae incertae sedis</taxon>
        <taxon>Candidatus Merdiplasma</taxon>
    </lineage>
</organism>
<sequence length="256" mass="27000">MAAQHEEAESETESTESGEETGLPGNQEGAEETLHNAAGENESGADGSGLEENGTSDGNGSYDGGWSPDDGSGGDTGTGDGGYDQGWIAEDNGYEDSWTAENTGGSWTGDGNSADSGSSWDTGLGGGVEIIDPGDSTYEENGGWTDGTGGTGDGAGDAGIQSPDDLILWGINARYISEEELYPFDAATIRLIRNEIFALHGRIFRSEDLQAYFSTKSWYVPTYEPDEFDANMESFLNDYERANLNVILAYEAALNG</sequence>